<dbReference type="AlphaFoldDB" id="A0AAN8FLX9"/>
<evidence type="ECO:0000313" key="2">
    <source>
        <dbReference type="Proteomes" id="UP001331761"/>
    </source>
</evidence>
<reference evidence="1 2" key="1">
    <citation type="submission" date="2019-10" db="EMBL/GenBank/DDBJ databases">
        <title>Assembly and Annotation for the nematode Trichostrongylus colubriformis.</title>
        <authorList>
            <person name="Martin J."/>
        </authorList>
    </citation>
    <scope>NUCLEOTIDE SEQUENCE [LARGE SCALE GENOMIC DNA]</scope>
    <source>
        <strain evidence="1">G859</strain>
        <tissue evidence="1">Whole worm</tissue>
    </source>
</reference>
<dbReference type="Proteomes" id="UP001331761">
    <property type="component" value="Unassembled WGS sequence"/>
</dbReference>
<evidence type="ECO:0000313" key="1">
    <source>
        <dbReference type="EMBL" id="KAK5982581.1"/>
    </source>
</evidence>
<accession>A0AAN8FLX9</accession>
<sequence length="223" mass="25663">MRSEQGFTLLVCSRRGIRVTELQFHKDFVDVIHTDTAYEGEYYFLYTDPWREGDIIYCFESEAIPESPDERIFNGNLFAIDLTSKEIRTIQPKFPFAPAMVKGNAKGIVHVMGVFHRPGHLWVITQNTKQIATLSVWRLDSDGWHKITTVDNDLYEVTMDVCADGSAMVVLEDEINGNPIMRNIRFRGVPSLYSLARTAALKHLPGFRSNSYFTQLFSERLFR</sequence>
<protein>
    <submittedName>
        <fullName evidence="1">Uncharacterized protein</fullName>
    </submittedName>
</protein>
<keyword evidence="2" id="KW-1185">Reference proteome</keyword>
<name>A0AAN8FLX9_TRICO</name>
<gene>
    <name evidence="1" type="ORF">GCK32_008674</name>
</gene>
<proteinExistence type="predicted"/>
<organism evidence="1 2">
    <name type="scientific">Trichostrongylus colubriformis</name>
    <name type="common">Black scour worm</name>
    <dbReference type="NCBI Taxonomy" id="6319"/>
    <lineage>
        <taxon>Eukaryota</taxon>
        <taxon>Metazoa</taxon>
        <taxon>Ecdysozoa</taxon>
        <taxon>Nematoda</taxon>
        <taxon>Chromadorea</taxon>
        <taxon>Rhabditida</taxon>
        <taxon>Rhabditina</taxon>
        <taxon>Rhabditomorpha</taxon>
        <taxon>Strongyloidea</taxon>
        <taxon>Trichostrongylidae</taxon>
        <taxon>Trichostrongylus</taxon>
    </lineage>
</organism>
<dbReference type="EMBL" id="WIXE01004938">
    <property type="protein sequence ID" value="KAK5982581.1"/>
    <property type="molecule type" value="Genomic_DNA"/>
</dbReference>
<comment type="caution">
    <text evidence="1">The sequence shown here is derived from an EMBL/GenBank/DDBJ whole genome shotgun (WGS) entry which is preliminary data.</text>
</comment>